<dbReference type="Gene3D" id="3.30.200.20">
    <property type="entry name" value="Phosphorylase Kinase, domain 1"/>
    <property type="match status" value="1"/>
</dbReference>
<protein>
    <submittedName>
        <fullName evidence="6">Serine/threonine-protein kinase OSR1-like</fullName>
    </submittedName>
</protein>
<sequence length="81" mass="9303">MSACHHENVVSYHTSFVVKEELWLVIKLLAGGSLLDIIKHKMKTEDCKHGVFDESTIATVLKEVLKGLEYFHNNGQIHRWV</sequence>
<keyword evidence="5" id="KW-1185">Reference proteome</keyword>
<reference evidence="6" key="1">
    <citation type="submission" date="2025-08" db="UniProtKB">
        <authorList>
            <consortium name="RefSeq"/>
        </authorList>
    </citation>
    <scope>IDENTIFICATION</scope>
    <source>
        <tissue evidence="6">Muscle</tissue>
    </source>
</reference>
<dbReference type="GeneID" id="106477913"/>
<dbReference type="RefSeq" id="XP_013793885.1">
    <property type="nucleotide sequence ID" value="XM_013938431.2"/>
</dbReference>
<organism evidence="5 6">
    <name type="scientific">Limulus polyphemus</name>
    <name type="common">Atlantic horseshoe crab</name>
    <dbReference type="NCBI Taxonomy" id="6850"/>
    <lineage>
        <taxon>Eukaryota</taxon>
        <taxon>Metazoa</taxon>
        <taxon>Ecdysozoa</taxon>
        <taxon>Arthropoda</taxon>
        <taxon>Chelicerata</taxon>
        <taxon>Merostomata</taxon>
        <taxon>Xiphosura</taxon>
        <taxon>Limulidae</taxon>
        <taxon>Limulus</taxon>
    </lineage>
</organism>
<evidence type="ECO:0000313" key="5">
    <source>
        <dbReference type="Proteomes" id="UP000694941"/>
    </source>
</evidence>
<evidence type="ECO:0000256" key="3">
    <source>
        <dbReference type="ARBA" id="ARBA00022840"/>
    </source>
</evidence>
<keyword evidence="2" id="KW-0547">Nucleotide-binding</keyword>
<gene>
    <name evidence="6" type="primary">LOC106477913</name>
</gene>
<evidence type="ECO:0000259" key="4">
    <source>
        <dbReference type="PROSITE" id="PS50011"/>
    </source>
</evidence>
<dbReference type="InterPro" id="IPR011009">
    <property type="entry name" value="Kinase-like_dom_sf"/>
</dbReference>
<dbReference type="PANTHER" id="PTHR48012">
    <property type="entry name" value="STERILE20-LIKE KINASE, ISOFORM B-RELATED"/>
    <property type="match status" value="1"/>
</dbReference>
<name>A0ABM1C4B4_LIMPO</name>
<dbReference type="PANTHER" id="PTHR48012:SF16">
    <property type="entry name" value="NON-SPECIFIC SERINE_THREONINE PROTEIN KINASE"/>
    <property type="match status" value="1"/>
</dbReference>
<proteinExistence type="inferred from homology"/>
<dbReference type="PROSITE" id="PS50011">
    <property type="entry name" value="PROTEIN_KINASE_DOM"/>
    <property type="match status" value="1"/>
</dbReference>
<keyword evidence="3" id="KW-0067">ATP-binding</keyword>
<feature type="domain" description="Protein kinase" evidence="4">
    <location>
        <begin position="1"/>
        <end position="81"/>
    </location>
</feature>
<evidence type="ECO:0000256" key="1">
    <source>
        <dbReference type="ARBA" id="ARBA00008874"/>
    </source>
</evidence>
<dbReference type="Gene3D" id="1.10.510.10">
    <property type="entry name" value="Transferase(Phosphotransferase) domain 1"/>
    <property type="match status" value="1"/>
</dbReference>
<comment type="similarity">
    <text evidence="1">Belongs to the protein kinase superfamily. STE Ser/Thr protein kinase family. STE20 subfamily.</text>
</comment>
<evidence type="ECO:0000256" key="2">
    <source>
        <dbReference type="ARBA" id="ARBA00022741"/>
    </source>
</evidence>
<accession>A0ABM1C4B4</accession>
<dbReference type="InterPro" id="IPR000719">
    <property type="entry name" value="Prot_kinase_dom"/>
</dbReference>
<evidence type="ECO:0000313" key="6">
    <source>
        <dbReference type="RefSeq" id="XP_013793885.1"/>
    </source>
</evidence>
<dbReference type="Pfam" id="PF00069">
    <property type="entry name" value="Pkinase"/>
    <property type="match status" value="1"/>
</dbReference>
<dbReference type="SUPFAM" id="SSF56112">
    <property type="entry name" value="Protein kinase-like (PK-like)"/>
    <property type="match status" value="1"/>
</dbReference>
<dbReference type="InterPro" id="IPR050629">
    <property type="entry name" value="STE20/SPS1-PAK"/>
</dbReference>
<dbReference type="Proteomes" id="UP000694941">
    <property type="component" value="Unplaced"/>
</dbReference>